<gene>
    <name evidence="2" type="ORF">HOP12_14355</name>
</gene>
<reference evidence="2 3" key="1">
    <citation type="submission" date="2020-04" db="EMBL/GenBank/DDBJ databases">
        <title>Metagenomic profiling of ammonia- and methane-oxidizing microorganisms in a Dutch drinking water treatment plant.</title>
        <authorList>
            <person name="Poghosyan L."/>
            <person name="Leucker S."/>
        </authorList>
    </citation>
    <scope>NUCLEOTIDE SEQUENCE [LARGE SCALE GENOMIC DNA]</scope>
    <source>
        <strain evidence="2">S-RSF-IL-03</strain>
    </source>
</reference>
<comment type="caution">
    <text evidence="2">The sequence shown here is derived from an EMBL/GenBank/DDBJ whole genome shotgun (WGS) entry which is preliminary data.</text>
</comment>
<protein>
    <recommendedName>
        <fullName evidence="4">Glycine zipper 2TM domain-containing protein</fullName>
    </recommendedName>
</protein>
<accession>A0A849SIW9</accession>
<feature type="chain" id="PRO_5032785737" description="Glycine zipper 2TM domain-containing protein" evidence="1">
    <location>
        <begin position="25"/>
        <end position="213"/>
    </location>
</feature>
<dbReference type="InterPro" id="IPR042217">
    <property type="entry name" value="T4SS_VirB10/TrbI"/>
</dbReference>
<evidence type="ECO:0000256" key="1">
    <source>
        <dbReference type="SAM" id="SignalP"/>
    </source>
</evidence>
<sequence length="213" mass="21042">MTRSHLKSALLANLMFAGSLGLLTGCNETEAKQGTTSSSSNNYVAPSSKLTSGTTIDVALGSQLSSETAQVGDTWHGKVTDDVVSGDKVVIPSGSSVTGTVTGARGAKRGERAMLDLAIKSISVHGNNESVSASTEEVVAGSTRARNLGAIAGSAAAGAIIGKAVGDGKNGAVGGIIGGATAAGVVAASKGYQVVLKDGAVMSFTVNQTVSMR</sequence>
<evidence type="ECO:0000313" key="3">
    <source>
        <dbReference type="Proteomes" id="UP000580839"/>
    </source>
</evidence>
<dbReference type="PROSITE" id="PS51257">
    <property type="entry name" value="PROKAR_LIPOPROTEIN"/>
    <property type="match status" value="1"/>
</dbReference>
<feature type="signal peptide" evidence="1">
    <location>
        <begin position="1"/>
        <end position="24"/>
    </location>
</feature>
<evidence type="ECO:0000313" key="2">
    <source>
        <dbReference type="EMBL" id="NOT35322.1"/>
    </source>
</evidence>
<proteinExistence type="predicted"/>
<dbReference type="Proteomes" id="UP000580839">
    <property type="component" value="Unassembled WGS sequence"/>
</dbReference>
<organism evidence="2 3">
    <name type="scientific">Eiseniibacteriota bacterium</name>
    <dbReference type="NCBI Taxonomy" id="2212470"/>
    <lineage>
        <taxon>Bacteria</taxon>
        <taxon>Candidatus Eiseniibacteriota</taxon>
    </lineage>
</organism>
<evidence type="ECO:0008006" key="4">
    <source>
        <dbReference type="Google" id="ProtNLM"/>
    </source>
</evidence>
<dbReference type="Gene3D" id="2.40.128.260">
    <property type="entry name" value="Type IV secretion system, VirB10/TraB/TrbI"/>
    <property type="match status" value="1"/>
</dbReference>
<name>A0A849SIW9_UNCEI</name>
<dbReference type="EMBL" id="JABFRW010000188">
    <property type="protein sequence ID" value="NOT35322.1"/>
    <property type="molecule type" value="Genomic_DNA"/>
</dbReference>
<dbReference type="AlphaFoldDB" id="A0A849SIW9"/>
<keyword evidence="1" id="KW-0732">Signal</keyword>